<comment type="caution">
    <text evidence="15">The sequence shown here is derived from an EMBL/GenBank/DDBJ whole genome shotgun (WGS) entry which is preliminary data.</text>
</comment>
<dbReference type="InterPro" id="IPR011009">
    <property type="entry name" value="Kinase-like_dom_sf"/>
</dbReference>
<keyword evidence="6" id="KW-0999">Mitochondrion inner membrane</keyword>
<feature type="compositionally biased region" description="Basic and acidic residues" evidence="12">
    <location>
        <begin position="266"/>
        <end position="280"/>
    </location>
</feature>
<feature type="compositionally biased region" description="Basic and acidic residues" evidence="12">
    <location>
        <begin position="663"/>
        <end position="674"/>
    </location>
</feature>
<dbReference type="Gene3D" id="1.10.150.50">
    <property type="entry name" value="Transcription Factor, Ets-1"/>
    <property type="match status" value="1"/>
</dbReference>
<dbReference type="SUPFAM" id="SSF47769">
    <property type="entry name" value="SAM/Pointed domain"/>
    <property type="match status" value="1"/>
</dbReference>
<dbReference type="InterPro" id="IPR017441">
    <property type="entry name" value="Protein_kinase_ATP_BS"/>
</dbReference>
<keyword evidence="16" id="KW-1185">Reference proteome</keyword>
<dbReference type="GO" id="GO:0004709">
    <property type="term" value="F:MAP kinase kinase kinase activity"/>
    <property type="evidence" value="ECO:0007669"/>
    <property type="project" value="UniProtKB-ARBA"/>
</dbReference>
<dbReference type="Gene3D" id="1.10.510.10">
    <property type="entry name" value="Transferase(Phosphotransferase) domain 1"/>
    <property type="match status" value="1"/>
</dbReference>
<dbReference type="Gene3D" id="4.10.95.10">
    <property type="entry name" value="Cytochrome c oxidase, subunit VIa"/>
    <property type="match status" value="1"/>
</dbReference>
<feature type="region of interest" description="Disordered" evidence="12">
    <location>
        <begin position="439"/>
        <end position="482"/>
    </location>
</feature>
<evidence type="ECO:0000256" key="8">
    <source>
        <dbReference type="ARBA" id="ARBA00022946"/>
    </source>
</evidence>
<feature type="compositionally biased region" description="Basic and acidic residues" evidence="12">
    <location>
        <begin position="235"/>
        <end position="254"/>
    </location>
</feature>
<evidence type="ECO:0000259" key="14">
    <source>
        <dbReference type="PROSITE" id="PS50105"/>
    </source>
</evidence>
<evidence type="ECO:0000256" key="11">
    <source>
        <dbReference type="PROSITE-ProRule" id="PRU10141"/>
    </source>
</evidence>
<dbReference type="PROSITE" id="PS00107">
    <property type="entry name" value="PROTEIN_KINASE_ATP"/>
    <property type="match status" value="1"/>
</dbReference>
<dbReference type="PROSITE" id="PS50105">
    <property type="entry name" value="SAM_DOMAIN"/>
    <property type="match status" value="1"/>
</dbReference>
<evidence type="ECO:0000256" key="9">
    <source>
        <dbReference type="ARBA" id="ARBA00023128"/>
    </source>
</evidence>
<evidence type="ECO:0000256" key="12">
    <source>
        <dbReference type="SAM" id="MobiDB-lite"/>
    </source>
</evidence>
<comment type="similarity">
    <text evidence="2">Belongs to the protein kinase superfamily. STE Ser/Thr protein kinase family. MAP kinase kinase kinase subfamily.</text>
</comment>
<dbReference type="PANTHER" id="PTHR48016:SF56">
    <property type="entry name" value="MAPKK KINASE"/>
    <property type="match status" value="1"/>
</dbReference>
<proteinExistence type="inferred from homology"/>
<comment type="subcellular location">
    <subcellularLocation>
        <location evidence="1">Mitochondrion inner membrane</location>
    </subcellularLocation>
</comment>
<feature type="binding site" evidence="11">
    <location>
        <position position="716"/>
    </location>
    <ligand>
        <name>ATP</name>
        <dbReference type="ChEBI" id="CHEBI:30616"/>
    </ligand>
</feature>
<dbReference type="FunFam" id="1.10.510.10:FF:000334">
    <property type="entry name" value="Serine/threonine-protein kinase STE11"/>
    <property type="match status" value="1"/>
</dbReference>
<name>A0A261XZK2_9FUNG</name>
<gene>
    <name evidence="15" type="ORF">BZG36_03025</name>
</gene>
<dbReference type="SUPFAM" id="SSF81411">
    <property type="entry name" value="Mitochondrial cytochrome c oxidase subunit VIa"/>
    <property type="match status" value="1"/>
</dbReference>
<dbReference type="InterPro" id="IPR000719">
    <property type="entry name" value="Prot_kinase_dom"/>
</dbReference>
<keyword evidence="8" id="KW-0809">Transit peptide</keyword>
<evidence type="ECO:0000256" key="4">
    <source>
        <dbReference type="ARBA" id="ARBA00022741"/>
    </source>
</evidence>
<dbReference type="InterPro" id="IPR050538">
    <property type="entry name" value="MAP_kinase_kinase_kinase"/>
</dbReference>
<evidence type="ECO:0000256" key="1">
    <source>
        <dbReference type="ARBA" id="ARBA00004273"/>
    </source>
</evidence>
<dbReference type="OrthoDB" id="266718at2759"/>
<dbReference type="FunFam" id="3.30.200.20:FF:000387">
    <property type="entry name" value="Serine/threonine-protein kinase STE11"/>
    <property type="match status" value="1"/>
</dbReference>
<feature type="region of interest" description="Disordered" evidence="12">
    <location>
        <begin position="598"/>
        <end position="678"/>
    </location>
</feature>
<dbReference type="SMART" id="SM00454">
    <property type="entry name" value="SAM"/>
    <property type="match status" value="1"/>
</dbReference>
<dbReference type="InterPro" id="IPR029458">
    <property type="entry name" value="Ras-bd_By2"/>
</dbReference>
<protein>
    <recommendedName>
        <fullName evidence="17">Protein kinase domain-containing protein</fullName>
    </recommendedName>
</protein>
<dbReference type="PANTHER" id="PTHR48016">
    <property type="entry name" value="MAP KINASE KINASE KINASE SSK2-RELATED-RELATED"/>
    <property type="match status" value="1"/>
</dbReference>
<dbReference type="InterPro" id="IPR001660">
    <property type="entry name" value="SAM"/>
</dbReference>
<dbReference type="InterPro" id="IPR008271">
    <property type="entry name" value="Ser/Thr_kinase_AS"/>
</dbReference>
<dbReference type="InterPro" id="IPR001349">
    <property type="entry name" value="Cyt_c_oxidase_su6a"/>
</dbReference>
<organism evidence="15 16">
    <name type="scientific">Bifiguratus adelaidae</name>
    <dbReference type="NCBI Taxonomy" id="1938954"/>
    <lineage>
        <taxon>Eukaryota</taxon>
        <taxon>Fungi</taxon>
        <taxon>Fungi incertae sedis</taxon>
        <taxon>Mucoromycota</taxon>
        <taxon>Mucoromycotina</taxon>
        <taxon>Endogonomycetes</taxon>
        <taxon>Endogonales</taxon>
        <taxon>Endogonales incertae sedis</taxon>
        <taxon>Bifiguratus</taxon>
    </lineage>
</organism>
<feature type="compositionally biased region" description="Polar residues" evidence="12">
    <location>
        <begin position="439"/>
        <end position="471"/>
    </location>
</feature>
<feature type="domain" description="SAM" evidence="14">
    <location>
        <begin position="126"/>
        <end position="189"/>
    </location>
</feature>
<feature type="region of interest" description="Disordered" evidence="12">
    <location>
        <begin position="200"/>
        <end position="283"/>
    </location>
</feature>
<dbReference type="PROSITE" id="PS00108">
    <property type="entry name" value="PROTEIN_KINASE_ST"/>
    <property type="match status" value="1"/>
</dbReference>
<dbReference type="Pfam" id="PF00069">
    <property type="entry name" value="Pkinase"/>
    <property type="match status" value="1"/>
</dbReference>
<evidence type="ECO:0008006" key="17">
    <source>
        <dbReference type="Google" id="ProtNLM"/>
    </source>
</evidence>
<dbReference type="AlphaFoldDB" id="A0A261XZK2"/>
<keyword evidence="10" id="KW-0472">Membrane</keyword>
<feature type="compositionally biased region" description="Polar residues" evidence="12">
    <location>
        <begin position="223"/>
        <end position="234"/>
    </location>
</feature>
<dbReference type="Pfam" id="PF14847">
    <property type="entry name" value="Ras_bdg_2"/>
    <property type="match status" value="1"/>
</dbReference>
<dbReference type="GO" id="GO:0005524">
    <property type="term" value="F:ATP binding"/>
    <property type="evidence" value="ECO:0007669"/>
    <property type="project" value="UniProtKB-UniRule"/>
</dbReference>
<dbReference type="Gene3D" id="3.10.20.90">
    <property type="entry name" value="Phosphatidylinositol 3-kinase Catalytic Subunit, Chain A, domain 1"/>
    <property type="match status" value="1"/>
</dbReference>
<evidence type="ECO:0000259" key="13">
    <source>
        <dbReference type="PROSITE" id="PS50011"/>
    </source>
</evidence>
<dbReference type="GO" id="GO:0005743">
    <property type="term" value="C:mitochondrial inner membrane"/>
    <property type="evidence" value="ECO:0007669"/>
    <property type="project" value="UniProtKB-SubCell"/>
</dbReference>
<keyword evidence="5" id="KW-0418">Kinase</keyword>
<evidence type="ECO:0000313" key="16">
    <source>
        <dbReference type="Proteomes" id="UP000242875"/>
    </source>
</evidence>
<dbReference type="SUPFAM" id="SSF56112">
    <property type="entry name" value="Protein kinase-like (PK-like)"/>
    <property type="match status" value="1"/>
</dbReference>
<feature type="compositionally biased region" description="Acidic residues" evidence="12">
    <location>
        <begin position="651"/>
        <end position="662"/>
    </location>
</feature>
<feature type="compositionally biased region" description="Basic and acidic residues" evidence="12">
    <location>
        <begin position="200"/>
        <end position="210"/>
    </location>
</feature>
<evidence type="ECO:0000256" key="10">
    <source>
        <dbReference type="ARBA" id="ARBA00023136"/>
    </source>
</evidence>
<evidence type="ECO:0000256" key="2">
    <source>
        <dbReference type="ARBA" id="ARBA00006529"/>
    </source>
</evidence>
<keyword evidence="4 11" id="KW-0547">Nucleotide-binding</keyword>
<sequence>MATSALFNRQLVQVAHRGLRGYASEATSNFAADREAVKHHAAKNSTTWKNISLFVCIPALALAAYNAYSIAVAHAHHQAEHHEEPVKYDYLNIRNKPYPWGDKTPFWNDKINGLYEKEDLLQVRSWTEQDVVEWLDDVGLGGYAAVFLENNVNGETLLELDNRALKELELPTVGERVRLLVAVKGLRRECSSSMAYAHHWDRRPSNERKNSPPSSPTVLLHGSTKSSPLSSGDSNRQEHADKHLHNLRHMEKPKVNRSNSFSRLLGRSDSKRTGRGKELGSLDPAMASAGTFQQHSMPVEPFDSGIMAMEKVKQDCVKVIGEDGQTRVVNLRNCKEVNSIMSRILHKFGMPPDEKPKYSVFVASADTGAVDICQSVDRPEKERLILRKIHIPLRSDADFPRRNYLNANFAATSAPNAPIPRIRSRRPANQNGFHHLVQTSSESDISSPNHPLSHLPQNDHSSTSLSSQTNPRKMGRFFGERPPSELISSNLASFFPNHKPNVLETAGFNAARMSMRRSSTASGSSGRLTRQFERKARESILPDLAEALGLEMDKIFSSELVAAQDDALSEGEEDEIFEAKKDRHLNRKWDSLESIEEDLEKDEEGLVHNDADTDKGNEEDATSVHEFKADSEVEENAESGDKEHSDATAGEQDDVAGSDYEDASDHPETVKDGVLDSVTSDETPMKWMKGNLIGRGTFGDVYLALNAINGELMAVKQVELPVMNSVTADRKRAMVKALQTEIGLLRDLFHENIVHYLGSQSDEAHLNIFLEYVPGGSVAGLLASYGAFPETLVRVFVRQILRGLSYLHNRDIIHRDIKGANILVDNKGGVKISDFGISKKVEDDVMALSNVGAHRPSLAGSVFWMAPEVVKQTQYSQKADIWSLGCLVIEMITGDHPFPEYSQMQAMFKIGSYASPTIPDDLSDECVDFLKKAFEINHVDRPSADQLLEHPFVTSVK</sequence>
<dbReference type="SMART" id="SM01304">
    <property type="entry name" value="Ras_bdg_2"/>
    <property type="match status" value="1"/>
</dbReference>
<dbReference type="InterPro" id="IPR036418">
    <property type="entry name" value="Cyt_c_oxidase_su6a_sf"/>
</dbReference>
<dbReference type="EMBL" id="MVBO01000068">
    <property type="protein sequence ID" value="OZJ03800.1"/>
    <property type="molecule type" value="Genomic_DNA"/>
</dbReference>
<accession>A0A261XZK2</accession>
<feature type="domain" description="Protein kinase" evidence="13">
    <location>
        <begin position="687"/>
        <end position="953"/>
    </location>
</feature>
<dbReference type="SMART" id="SM00220">
    <property type="entry name" value="S_TKc"/>
    <property type="match status" value="1"/>
</dbReference>
<evidence type="ECO:0000256" key="7">
    <source>
        <dbReference type="ARBA" id="ARBA00022840"/>
    </source>
</evidence>
<evidence type="ECO:0000256" key="5">
    <source>
        <dbReference type="ARBA" id="ARBA00022777"/>
    </source>
</evidence>
<dbReference type="Pfam" id="PF00536">
    <property type="entry name" value="SAM_1"/>
    <property type="match status" value="1"/>
</dbReference>
<keyword evidence="3" id="KW-0808">Transferase</keyword>
<keyword evidence="7 11" id="KW-0067">ATP-binding</keyword>
<keyword evidence="9" id="KW-0496">Mitochondrion</keyword>
<evidence type="ECO:0000313" key="15">
    <source>
        <dbReference type="EMBL" id="OZJ03800.1"/>
    </source>
</evidence>
<dbReference type="InterPro" id="IPR013761">
    <property type="entry name" value="SAM/pointed_sf"/>
</dbReference>
<evidence type="ECO:0000256" key="3">
    <source>
        <dbReference type="ARBA" id="ARBA00022679"/>
    </source>
</evidence>
<reference evidence="15 16" key="1">
    <citation type="journal article" date="2017" name="Mycologia">
        <title>Bifiguratus adelaidae, gen. et sp. nov., a new member of Mucoromycotina in endophytic and soil-dwelling habitats.</title>
        <authorList>
            <person name="Torres-Cruz T.J."/>
            <person name="Billingsley Tobias T.L."/>
            <person name="Almatruk M."/>
            <person name="Hesse C."/>
            <person name="Kuske C.R."/>
            <person name="Desiro A."/>
            <person name="Benucci G.M."/>
            <person name="Bonito G."/>
            <person name="Stajich J.E."/>
            <person name="Dunlap C."/>
            <person name="Arnold A.E."/>
            <person name="Porras-Alfaro A."/>
        </authorList>
    </citation>
    <scope>NUCLEOTIDE SEQUENCE [LARGE SCALE GENOMIC DNA]</scope>
    <source>
        <strain evidence="15 16">AZ0501</strain>
    </source>
</reference>
<dbReference type="Pfam" id="PF02046">
    <property type="entry name" value="COX6A"/>
    <property type="match status" value="1"/>
</dbReference>
<dbReference type="PROSITE" id="PS50011">
    <property type="entry name" value="PROTEIN_KINASE_DOM"/>
    <property type="match status" value="1"/>
</dbReference>
<feature type="compositionally biased region" description="Basic and acidic residues" evidence="12">
    <location>
        <begin position="604"/>
        <end position="631"/>
    </location>
</feature>
<evidence type="ECO:0000256" key="6">
    <source>
        <dbReference type="ARBA" id="ARBA00022792"/>
    </source>
</evidence>
<dbReference type="Proteomes" id="UP000242875">
    <property type="component" value="Unassembled WGS sequence"/>
</dbReference>